<organism evidence="2 3">
    <name type="scientific">Amycolatopsis pithecellobii</name>
    <dbReference type="NCBI Taxonomy" id="664692"/>
    <lineage>
        <taxon>Bacteria</taxon>
        <taxon>Bacillati</taxon>
        <taxon>Actinomycetota</taxon>
        <taxon>Actinomycetes</taxon>
        <taxon>Pseudonocardiales</taxon>
        <taxon>Pseudonocardiaceae</taxon>
        <taxon>Amycolatopsis</taxon>
    </lineage>
</organism>
<comment type="caution">
    <text evidence="2">The sequence shown here is derived from an EMBL/GenBank/DDBJ whole genome shotgun (WGS) entry which is preliminary data.</text>
</comment>
<feature type="compositionally biased region" description="Pro residues" evidence="1">
    <location>
        <begin position="131"/>
        <end position="143"/>
    </location>
</feature>
<dbReference type="Proteomes" id="UP000440096">
    <property type="component" value="Unassembled WGS sequence"/>
</dbReference>
<dbReference type="GO" id="GO:0003677">
    <property type="term" value="F:DNA binding"/>
    <property type="evidence" value="ECO:0007669"/>
    <property type="project" value="UniProtKB-KW"/>
</dbReference>
<dbReference type="EMBL" id="WMBA01000112">
    <property type="protein sequence ID" value="MTD59539.1"/>
    <property type="molecule type" value="Genomic_DNA"/>
</dbReference>
<keyword evidence="2" id="KW-0238">DNA-binding</keyword>
<proteinExistence type="predicted"/>
<feature type="region of interest" description="Disordered" evidence="1">
    <location>
        <begin position="102"/>
        <end position="168"/>
    </location>
</feature>
<dbReference type="OrthoDB" id="3695284at2"/>
<evidence type="ECO:0000313" key="2">
    <source>
        <dbReference type="EMBL" id="MTD59539.1"/>
    </source>
</evidence>
<name>A0A6N7ZCY9_9PSEU</name>
<dbReference type="RefSeq" id="WP_154761571.1">
    <property type="nucleotide sequence ID" value="NZ_WMBA01000112.1"/>
</dbReference>
<accession>A0A6N7ZCY9</accession>
<reference evidence="2 3" key="1">
    <citation type="submission" date="2019-11" db="EMBL/GenBank/DDBJ databases">
        <title>Draft genome of Amycolatopsis RM579.</title>
        <authorList>
            <person name="Duangmal K."/>
            <person name="Mingma R."/>
        </authorList>
    </citation>
    <scope>NUCLEOTIDE SEQUENCE [LARGE SCALE GENOMIC DNA]</scope>
    <source>
        <strain evidence="2 3">RM579</strain>
    </source>
</reference>
<evidence type="ECO:0000313" key="3">
    <source>
        <dbReference type="Proteomes" id="UP000440096"/>
    </source>
</evidence>
<protein>
    <submittedName>
        <fullName evidence="2">YbaB/EbfC family DNA-binding protein</fullName>
    </submittedName>
</protein>
<gene>
    <name evidence="2" type="ORF">GKO32_36975</name>
</gene>
<keyword evidence="3" id="KW-1185">Reference proteome</keyword>
<evidence type="ECO:0000256" key="1">
    <source>
        <dbReference type="SAM" id="MobiDB-lite"/>
    </source>
</evidence>
<dbReference type="InterPro" id="IPR004401">
    <property type="entry name" value="YbaB/EbfC"/>
</dbReference>
<dbReference type="SUPFAM" id="SSF82607">
    <property type="entry name" value="YbaB-like"/>
    <property type="match status" value="1"/>
</dbReference>
<dbReference type="InterPro" id="IPR036894">
    <property type="entry name" value="YbaB-like_sf"/>
</dbReference>
<dbReference type="AlphaFoldDB" id="A0A6N7ZCY9"/>
<dbReference type="Pfam" id="PF02575">
    <property type="entry name" value="YbaB_DNA_bd"/>
    <property type="match status" value="1"/>
</dbReference>
<dbReference type="Gene3D" id="3.30.1310.10">
    <property type="entry name" value="Nucleoid-associated protein YbaB-like domain"/>
    <property type="match status" value="1"/>
</dbReference>
<sequence>MSPEEWLANFESKIADVKAKTAEFQENLEAAGATETSKDGSITVTVAPNGALTGLRLAESARQGPALAEEILRLARKAQRAAAVHVAEAFAPLGADSEAMHMVTGYIPPEEPEEEAEPPAPTYRFTDEGEPPAPPQRPTQRPQPRPRHARPSDDEDDDFGDNSYLRRD</sequence>